<dbReference type="KEGG" id="dpl:KGM_213724"/>
<accession>A0A212F2B9</accession>
<comment type="caution">
    <text evidence="2">The sequence shown here is derived from an EMBL/GenBank/DDBJ whole genome shotgun (WGS) entry which is preliminary data.</text>
</comment>
<sequence>MFYGVIIAFGAFIYVVWKYFFAKSLDTNLSPDGGFTKETIKEEVLQQRSIFCHDEIISSQCHDEADRVFDPETDISDNIKNLLVNSNKGDFEKDILGENKNENKGQNVETTSKDPGSEIQTFHGPTTISEIENVDNELLTPSIILRQRNLNKTNAKLMKRNSPPKERFAEYLEKTVLNDDKLQSIIQNLALNECPAKLEKVETEPQIKENSPFSERTMRLQDTIDDIADRIKHLGEKLTDNNESNIDQNTNEHNAECEQKVSDNSEHRKPLLLRRLKTQSALPSGLNFGSVIGELKNKTRNGNGLKPESLNAAVDEKKKVQIDENELGNNILADRRNKLETAAQGWRKRVPQNDASLFTVAGRLERDKVNTTTPPLTPPPVTTPPVSSPAITPAIPAPNRFRSRKAPTSPTNGFASGPLRSASCAVMSAAEKPKETPKIDRESFKRSHSVSESISRVDENEESIGLEKKGCSVIVPRADDETFQAFFAPALQQQDKTSAVDVDIDLDAIDSASRQM</sequence>
<feature type="compositionally biased region" description="Pro residues" evidence="1">
    <location>
        <begin position="375"/>
        <end position="387"/>
    </location>
</feature>
<keyword evidence="3" id="KW-1185">Reference proteome</keyword>
<name>A0A212F2B9_DANPL</name>
<feature type="compositionally biased region" description="Basic and acidic residues" evidence="1">
    <location>
        <begin position="253"/>
        <end position="266"/>
    </location>
</feature>
<evidence type="ECO:0000313" key="2">
    <source>
        <dbReference type="EMBL" id="OWR47877.1"/>
    </source>
</evidence>
<feature type="region of interest" description="Disordered" evidence="1">
    <location>
        <begin position="240"/>
        <end position="266"/>
    </location>
</feature>
<evidence type="ECO:0000313" key="3">
    <source>
        <dbReference type="Proteomes" id="UP000007151"/>
    </source>
</evidence>
<feature type="compositionally biased region" description="Polar residues" evidence="1">
    <location>
        <begin position="241"/>
        <end position="252"/>
    </location>
</feature>
<reference evidence="2 3" key="1">
    <citation type="journal article" date="2011" name="Cell">
        <title>The monarch butterfly genome yields insights into long-distance migration.</title>
        <authorList>
            <person name="Zhan S."/>
            <person name="Merlin C."/>
            <person name="Boore J.L."/>
            <person name="Reppert S.M."/>
        </authorList>
    </citation>
    <scope>NUCLEOTIDE SEQUENCE [LARGE SCALE GENOMIC DNA]</scope>
    <source>
        <strain evidence="2">F-2</strain>
    </source>
</reference>
<dbReference type="InParanoid" id="A0A212F2B9"/>
<proteinExistence type="predicted"/>
<feature type="compositionally biased region" description="Basic and acidic residues" evidence="1">
    <location>
        <begin position="431"/>
        <end position="445"/>
    </location>
</feature>
<protein>
    <submittedName>
        <fullName evidence="2">Supervillin</fullName>
    </submittedName>
</protein>
<dbReference type="EMBL" id="AGBW02010771">
    <property type="protein sequence ID" value="OWR47877.1"/>
    <property type="molecule type" value="Genomic_DNA"/>
</dbReference>
<feature type="region of interest" description="Disordered" evidence="1">
    <location>
        <begin position="369"/>
        <end position="456"/>
    </location>
</feature>
<dbReference type="eggNOG" id="ENOG502T7SK">
    <property type="taxonomic scope" value="Eukaryota"/>
</dbReference>
<gene>
    <name evidence="2" type="ORF">KGM_213724</name>
</gene>
<dbReference type="AlphaFoldDB" id="A0A212F2B9"/>
<evidence type="ECO:0000256" key="1">
    <source>
        <dbReference type="SAM" id="MobiDB-lite"/>
    </source>
</evidence>
<feature type="compositionally biased region" description="Basic and acidic residues" evidence="1">
    <location>
        <begin position="94"/>
        <end position="103"/>
    </location>
</feature>
<organism evidence="2 3">
    <name type="scientific">Danaus plexippus plexippus</name>
    <dbReference type="NCBI Taxonomy" id="278856"/>
    <lineage>
        <taxon>Eukaryota</taxon>
        <taxon>Metazoa</taxon>
        <taxon>Ecdysozoa</taxon>
        <taxon>Arthropoda</taxon>
        <taxon>Hexapoda</taxon>
        <taxon>Insecta</taxon>
        <taxon>Pterygota</taxon>
        <taxon>Neoptera</taxon>
        <taxon>Endopterygota</taxon>
        <taxon>Lepidoptera</taxon>
        <taxon>Glossata</taxon>
        <taxon>Ditrysia</taxon>
        <taxon>Papilionoidea</taxon>
        <taxon>Nymphalidae</taxon>
        <taxon>Danainae</taxon>
        <taxon>Danaini</taxon>
        <taxon>Danaina</taxon>
        <taxon>Danaus</taxon>
        <taxon>Danaus</taxon>
    </lineage>
</organism>
<feature type="compositionally biased region" description="Low complexity" evidence="1">
    <location>
        <begin position="388"/>
        <end position="398"/>
    </location>
</feature>
<feature type="region of interest" description="Disordered" evidence="1">
    <location>
        <begin position="94"/>
        <end position="120"/>
    </location>
</feature>
<dbReference type="Proteomes" id="UP000007151">
    <property type="component" value="Unassembled WGS sequence"/>
</dbReference>